<dbReference type="EMBL" id="AEYI02001233">
    <property type="protein sequence ID" value="KFG39909.1"/>
    <property type="molecule type" value="Genomic_DNA"/>
</dbReference>
<dbReference type="InterPro" id="IPR050230">
    <property type="entry name" value="CALM/Myosin/TropC-like"/>
</dbReference>
<feature type="region of interest" description="Disordered" evidence="4">
    <location>
        <begin position="73"/>
        <end position="92"/>
    </location>
</feature>
<dbReference type="OrthoDB" id="26525at2759"/>
<feature type="domain" description="EF-hand" evidence="5">
    <location>
        <begin position="94"/>
        <end position="129"/>
    </location>
</feature>
<feature type="domain" description="EF-hand" evidence="5">
    <location>
        <begin position="130"/>
        <end position="165"/>
    </location>
</feature>
<dbReference type="PROSITE" id="PS50222">
    <property type="entry name" value="EF_HAND_2"/>
    <property type="match status" value="4"/>
</dbReference>
<keyword evidence="1" id="KW-0479">Metal-binding</keyword>
<dbReference type="GO" id="GO:0016460">
    <property type="term" value="C:myosin II complex"/>
    <property type="evidence" value="ECO:0007669"/>
    <property type="project" value="TreeGrafter"/>
</dbReference>
<evidence type="ECO:0000259" key="5">
    <source>
        <dbReference type="PROSITE" id="PS50222"/>
    </source>
</evidence>
<dbReference type="SUPFAM" id="SSF47473">
    <property type="entry name" value="EF-hand"/>
    <property type="match status" value="1"/>
</dbReference>
<evidence type="ECO:0000313" key="6">
    <source>
        <dbReference type="EMBL" id="KFG39909.1"/>
    </source>
</evidence>
<reference evidence="6 7" key="1">
    <citation type="submission" date="2014-03" db="EMBL/GenBank/DDBJ databases">
        <authorList>
            <person name="Sibley D."/>
            <person name="Venepally P."/>
            <person name="Karamycheva S."/>
            <person name="Hadjithomas M."/>
            <person name="Khan A."/>
            <person name="Brunk B."/>
            <person name="Roos D."/>
            <person name="Caler E."/>
            <person name="Lorenzi H."/>
        </authorList>
    </citation>
    <scope>NUCLEOTIDE SEQUENCE [LARGE SCALE GENOMIC DNA]</scope>
    <source>
        <strain evidence="7">p89</strain>
    </source>
</reference>
<accession>A0A086K691</accession>
<dbReference type="PANTHER" id="PTHR23048">
    <property type="entry name" value="MYOSIN LIGHT CHAIN 1, 3"/>
    <property type="match status" value="1"/>
</dbReference>
<dbReference type="InterPro" id="IPR002048">
    <property type="entry name" value="EF_hand_dom"/>
</dbReference>
<evidence type="ECO:0000256" key="4">
    <source>
        <dbReference type="SAM" id="MobiDB-lite"/>
    </source>
</evidence>
<dbReference type="InterPro" id="IPR011992">
    <property type="entry name" value="EF-hand-dom_pair"/>
</dbReference>
<dbReference type="PROSITE" id="PS00018">
    <property type="entry name" value="EF_HAND_1"/>
    <property type="match status" value="2"/>
</dbReference>
<keyword evidence="2" id="KW-0677">Repeat</keyword>
<proteinExistence type="predicted"/>
<dbReference type="FunFam" id="1.10.238.10:FF:000077">
    <property type="entry name" value="Centrin 1"/>
    <property type="match status" value="1"/>
</dbReference>
<name>A0A086K691_TOXGO</name>
<dbReference type="Pfam" id="PF13499">
    <property type="entry name" value="EF-hand_7"/>
    <property type="match status" value="2"/>
</dbReference>
<dbReference type="AlphaFoldDB" id="A0A086K691"/>
<evidence type="ECO:0000256" key="1">
    <source>
        <dbReference type="ARBA" id="ARBA00022723"/>
    </source>
</evidence>
<sequence>MVARDSLRARRLHLVRKGSPRFSISCKSPSRAVARTASSSAAVMLSRKPGTVGLAEGASSSLSYHRGNAGVSGGAAAPGAVGRRRGARQELREEQKMEVKEAFDLFDTDKSGRIDYHELKVAMRALGFEVKKAEVLELMREYDKQSTGQIDYSDFLEIMTQKILERDPAEEMAKAFKLFDDDDTGKISLKNLRRVARELGENLSDDELQAMIDEFDRDCDGEISQEEFFAIMKQTSLY</sequence>
<dbReference type="VEuPathDB" id="ToxoDB:TGP89_260670"/>
<evidence type="ECO:0000256" key="3">
    <source>
        <dbReference type="ARBA" id="ARBA00022837"/>
    </source>
</evidence>
<dbReference type="GO" id="GO:0005509">
    <property type="term" value="F:calcium ion binding"/>
    <property type="evidence" value="ECO:0007669"/>
    <property type="project" value="InterPro"/>
</dbReference>
<gene>
    <name evidence="6" type="ORF">TGP89_260670</name>
</gene>
<protein>
    <submittedName>
        <fullName evidence="6">Putative centrin</fullName>
    </submittedName>
</protein>
<dbReference type="InterPro" id="IPR018247">
    <property type="entry name" value="EF_Hand_1_Ca_BS"/>
</dbReference>
<feature type="domain" description="EF-hand" evidence="5">
    <location>
        <begin position="167"/>
        <end position="202"/>
    </location>
</feature>
<evidence type="ECO:0000313" key="7">
    <source>
        <dbReference type="Proteomes" id="UP000028828"/>
    </source>
</evidence>
<feature type="domain" description="EF-hand" evidence="5">
    <location>
        <begin position="203"/>
        <end position="238"/>
    </location>
</feature>
<keyword evidence="3" id="KW-0106">Calcium</keyword>
<comment type="caution">
    <text evidence="6">The sequence shown here is derived from an EMBL/GenBank/DDBJ whole genome shotgun (WGS) entry which is preliminary data.</text>
</comment>
<dbReference type="Gene3D" id="1.10.238.10">
    <property type="entry name" value="EF-hand"/>
    <property type="match status" value="2"/>
</dbReference>
<dbReference type="PANTHER" id="PTHR23048:SF48">
    <property type="entry name" value="CENTRIN 3"/>
    <property type="match status" value="1"/>
</dbReference>
<evidence type="ECO:0000256" key="2">
    <source>
        <dbReference type="ARBA" id="ARBA00022737"/>
    </source>
</evidence>
<organism evidence="6 7">
    <name type="scientific">Toxoplasma gondii p89</name>
    <dbReference type="NCBI Taxonomy" id="943119"/>
    <lineage>
        <taxon>Eukaryota</taxon>
        <taxon>Sar</taxon>
        <taxon>Alveolata</taxon>
        <taxon>Apicomplexa</taxon>
        <taxon>Conoidasida</taxon>
        <taxon>Coccidia</taxon>
        <taxon>Eucoccidiorida</taxon>
        <taxon>Eimeriorina</taxon>
        <taxon>Sarcocystidae</taxon>
        <taxon>Toxoplasma</taxon>
    </lineage>
</organism>
<dbReference type="CDD" id="cd00051">
    <property type="entry name" value="EFh"/>
    <property type="match status" value="2"/>
</dbReference>
<dbReference type="Proteomes" id="UP000028828">
    <property type="component" value="Unassembled WGS sequence"/>
</dbReference>
<dbReference type="SMART" id="SM00054">
    <property type="entry name" value="EFh"/>
    <property type="match status" value="4"/>
</dbReference>